<evidence type="ECO:0000313" key="2">
    <source>
        <dbReference type="Proteomes" id="UP000278627"/>
    </source>
</evidence>
<dbReference type="EMBL" id="UZAD01000465">
    <property type="protein sequence ID" value="VDN83874.1"/>
    <property type="molecule type" value="Genomic_DNA"/>
</dbReference>
<dbReference type="WBParaSite" id="BPAG_0000271801-mRNA-1">
    <property type="protein sequence ID" value="BPAG_0000271801-mRNA-1"/>
    <property type="gene ID" value="BPAG_0000271801"/>
</dbReference>
<organism evidence="3">
    <name type="scientific">Brugia pahangi</name>
    <name type="common">Filarial nematode worm</name>
    <dbReference type="NCBI Taxonomy" id="6280"/>
    <lineage>
        <taxon>Eukaryota</taxon>
        <taxon>Metazoa</taxon>
        <taxon>Ecdysozoa</taxon>
        <taxon>Nematoda</taxon>
        <taxon>Chromadorea</taxon>
        <taxon>Rhabditida</taxon>
        <taxon>Spirurina</taxon>
        <taxon>Spiruromorpha</taxon>
        <taxon>Filarioidea</taxon>
        <taxon>Onchocercidae</taxon>
        <taxon>Brugia</taxon>
    </lineage>
</organism>
<keyword evidence="2" id="KW-1185">Reference proteome</keyword>
<protein>
    <submittedName>
        <fullName evidence="1 3">Uncharacterized protein</fullName>
    </submittedName>
</protein>
<reference evidence="1 2" key="2">
    <citation type="submission" date="2018-11" db="EMBL/GenBank/DDBJ databases">
        <authorList>
            <consortium name="Pathogen Informatics"/>
        </authorList>
    </citation>
    <scope>NUCLEOTIDE SEQUENCE [LARGE SCALE GENOMIC DNA]</scope>
</reference>
<evidence type="ECO:0000313" key="3">
    <source>
        <dbReference type="WBParaSite" id="BPAG_0000271801-mRNA-1"/>
    </source>
</evidence>
<proteinExistence type="predicted"/>
<reference evidence="3" key="1">
    <citation type="submission" date="2017-02" db="UniProtKB">
        <authorList>
            <consortium name="WormBaseParasite"/>
        </authorList>
    </citation>
    <scope>IDENTIFICATION</scope>
</reference>
<sequence>MIKNQLKHYFFGTYGCQQNSAVDSNCIIALTYITQSNESSLVFTKLRIAPIKDMVIQRLELLAILIGVRYLICY</sequence>
<gene>
    <name evidence="1" type="ORF">BPAG_LOCUS2688</name>
</gene>
<name>A0A0N4T3D8_BRUPA</name>
<accession>A0A0N4T3D8</accession>
<dbReference type="AlphaFoldDB" id="A0A0N4T3D8"/>
<dbReference type="InterPro" id="IPR008042">
    <property type="entry name" value="Retrotrans_Pao"/>
</dbReference>
<dbReference type="Proteomes" id="UP000278627">
    <property type="component" value="Unassembled WGS sequence"/>
</dbReference>
<dbReference type="Pfam" id="PF05380">
    <property type="entry name" value="Peptidase_A17"/>
    <property type="match status" value="1"/>
</dbReference>
<evidence type="ECO:0000313" key="1">
    <source>
        <dbReference type="EMBL" id="VDN83874.1"/>
    </source>
</evidence>